<accession>A0ABM9C8H6</accession>
<evidence type="ECO:0000256" key="5">
    <source>
        <dbReference type="SAM" id="Phobius"/>
    </source>
</evidence>
<dbReference type="Gene3D" id="3.40.1710.10">
    <property type="entry name" value="abc type-2 transporter like domain"/>
    <property type="match status" value="1"/>
</dbReference>
<evidence type="ECO:0000313" key="7">
    <source>
        <dbReference type="EMBL" id="CAH1205200.1"/>
    </source>
</evidence>
<name>A0ABM9C8H6_9BACL</name>
<keyword evidence="3 5" id="KW-1133">Transmembrane helix</keyword>
<evidence type="ECO:0000256" key="2">
    <source>
        <dbReference type="ARBA" id="ARBA00022692"/>
    </source>
</evidence>
<evidence type="ECO:0000259" key="6">
    <source>
        <dbReference type="Pfam" id="PF12698"/>
    </source>
</evidence>
<reference evidence="7" key="1">
    <citation type="submission" date="2022-01" db="EMBL/GenBank/DDBJ databases">
        <authorList>
            <person name="Criscuolo A."/>
        </authorList>
    </citation>
    <scope>NUCLEOTIDE SEQUENCE</scope>
    <source>
        <strain evidence="7">CIP111893</strain>
    </source>
</reference>
<proteinExistence type="predicted"/>
<evidence type="ECO:0000256" key="4">
    <source>
        <dbReference type="ARBA" id="ARBA00023136"/>
    </source>
</evidence>
<comment type="subcellular location">
    <subcellularLocation>
        <location evidence="1">Membrane</location>
        <topology evidence="1">Multi-pass membrane protein</topology>
    </subcellularLocation>
</comment>
<feature type="transmembrane region" description="Helical" evidence="5">
    <location>
        <begin position="286"/>
        <end position="306"/>
    </location>
</feature>
<keyword evidence="8" id="KW-1185">Reference proteome</keyword>
<sequence>MGKVIAAFMKKPTTIVGIMTAILFQLIFSVIWMTGYDGVTDVDRMKGLRVGLVVQDGQIGPAIADKLSQSLPVQTEQFASEEEAQEKLDNRELQMVITIPAEFGQSIMTADRTAAIQYTINESNPALIRSMMSTIAAQVTSTLNKEAVGQGVHSVLTQAKMPEEQAAGSAEALSERVVSHLQYTNKVDGMNNQMVPMMMVLASYVGAMIMGMNLEQSSMAVAAQFGRMKRFAARSIINVISAVVVSLIGSALVLSLGGQAEQGFLAMWGFQSLFVLTFMFVSQLFLILFGMAGMVFNIIMLSLQLVSSGAMLPRELLSDFYITIGNYLPATYAVEGNMNLLFGGPNVWSDSIGLIMIMLVAFAISLAVTGLRKGRASQQPVPASTTANANLRT</sequence>
<organism evidence="7 8">
    <name type="scientific">Paenibacillus plantiphilus</name>
    <dbReference type="NCBI Taxonomy" id="2905650"/>
    <lineage>
        <taxon>Bacteria</taxon>
        <taxon>Bacillati</taxon>
        <taxon>Bacillota</taxon>
        <taxon>Bacilli</taxon>
        <taxon>Bacillales</taxon>
        <taxon>Paenibacillaceae</taxon>
        <taxon>Paenibacillus</taxon>
    </lineage>
</organism>
<dbReference type="EMBL" id="CAKMMF010000011">
    <property type="protein sequence ID" value="CAH1205200.1"/>
    <property type="molecule type" value="Genomic_DNA"/>
</dbReference>
<feature type="transmembrane region" description="Helical" evidence="5">
    <location>
        <begin position="351"/>
        <end position="371"/>
    </location>
</feature>
<evidence type="ECO:0000313" key="8">
    <source>
        <dbReference type="Proteomes" id="UP000838686"/>
    </source>
</evidence>
<dbReference type="InterPro" id="IPR051328">
    <property type="entry name" value="T7SS_ABC-Transporter"/>
</dbReference>
<dbReference type="Proteomes" id="UP000838686">
    <property type="component" value="Unassembled WGS sequence"/>
</dbReference>
<gene>
    <name evidence="7" type="ORF">PAECIP111893_02305</name>
</gene>
<dbReference type="PANTHER" id="PTHR43077:SF5">
    <property type="entry name" value="PHAGE INFECTION PROTEIN"/>
    <property type="match status" value="1"/>
</dbReference>
<evidence type="ECO:0000256" key="3">
    <source>
        <dbReference type="ARBA" id="ARBA00022989"/>
    </source>
</evidence>
<feature type="transmembrane region" description="Helical" evidence="5">
    <location>
        <begin position="235"/>
        <end position="257"/>
    </location>
</feature>
<keyword evidence="4 5" id="KW-0472">Membrane</keyword>
<dbReference type="InterPro" id="IPR013525">
    <property type="entry name" value="ABC2_TM"/>
</dbReference>
<evidence type="ECO:0000256" key="1">
    <source>
        <dbReference type="ARBA" id="ARBA00004141"/>
    </source>
</evidence>
<protein>
    <recommendedName>
        <fullName evidence="6">ABC-2 type transporter transmembrane domain-containing protein</fullName>
    </recommendedName>
</protein>
<keyword evidence="2 5" id="KW-0812">Transmembrane</keyword>
<dbReference type="RefSeq" id="WP_236342062.1">
    <property type="nucleotide sequence ID" value="NZ_CAKMMF010000011.1"/>
</dbReference>
<feature type="transmembrane region" description="Helical" evidence="5">
    <location>
        <begin position="12"/>
        <end position="35"/>
    </location>
</feature>
<comment type="caution">
    <text evidence="7">The sequence shown here is derived from an EMBL/GenBank/DDBJ whole genome shotgun (WGS) entry which is preliminary data.</text>
</comment>
<feature type="domain" description="ABC-2 type transporter transmembrane" evidence="6">
    <location>
        <begin position="19"/>
        <end position="366"/>
    </location>
</feature>
<feature type="transmembrane region" description="Helical" evidence="5">
    <location>
        <begin position="194"/>
        <end position="214"/>
    </location>
</feature>
<dbReference type="Pfam" id="PF12698">
    <property type="entry name" value="ABC2_membrane_3"/>
    <property type="match status" value="1"/>
</dbReference>
<dbReference type="PANTHER" id="PTHR43077">
    <property type="entry name" value="TRANSPORT PERMEASE YVFS-RELATED"/>
    <property type="match status" value="1"/>
</dbReference>